<feature type="domain" description="Retrovirus-related Pol polyprotein from transposon TNT 1-94-like beta-barrel" evidence="7">
    <location>
        <begin position="264"/>
        <end position="344"/>
    </location>
</feature>
<gene>
    <name evidence="9" type="ORF">SASPL_117817</name>
</gene>
<dbReference type="CDD" id="cd09272">
    <property type="entry name" value="RNase_HI_RT_Ty1"/>
    <property type="match status" value="1"/>
</dbReference>
<dbReference type="Pfam" id="PF25597">
    <property type="entry name" value="SH3_retrovirus"/>
    <property type="match status" value="1"/>
</dbReference>
<keyword evidence="2" id="KW-0645">Protease</keyword>
<dbReference type="Pfam" id="PF14223">
    <property type="entry name" value="Retrotran_gag_2"/>
    <property type="match status" value="1"/>
</dbReference>
<evidence type="ECO:0000259" key="5">
    <source>
        <dbReference type="Pfam" id="PF07727"/>
    </source>
</evidence>
<evidence type="ECO:0000259" key="7">
    <source>
        <dbReference type="Pfam" id="PF22936"/>
    </source>
</evidence>
<dbReference type="Pfam" id="PF01554">
    <property type="entry name" value="MatE"/>
    <property type="match status" value="1"/>
</dbReference>
<accession>A0A8X8XZ43</accession>
<organism evidence="9">
    <name type="scientific">Salvia splendens</name>
    <name type="common">Scarlet sage</name>
    <dbReference type="NCBI Taxonomy" id="180675"/>
    <lineage>
        <taxon>Eukaryota</taxon>
        <taxon>Viridiplantae</taxon>
        <taxon>Streptophyta</taxon>
        <taxon>Embryophyta</taxon>
        <taxon>Tracheophyta</taxon>
        <taxon>Spermatophyta</taxon>
        <taxon>Magnoliopsida</taxon>
        <taxon>eudicotyledons</taxon>
        <taxon>Gunneridae</taxon>
        <taxon>Pentapetalae</taxon>
        <taxon>asterids</taxon>
        <taxon>lamiids</taxon>
        <taxon>Lamiales</taxon>
        <taxon>Lamiaceae</taxon>
        <taxon>Nepetoideae</taxon>
        <taxon>Mentheae</taxon>
        <taxon>Salviinae</taxon>
        <taxon>Salvia</taxon>
        <taxon>Salvia subgen. Calosphace</taxon>
        <taxon>core Calosphace</taxon>
    </lineage>
</organism>
<dbReference type="Pfam" id="PF07727">
    <property type="entry name" value="RVT_2"/>
    <property type="match status" value="1"/>
</dbReference>
<comment type="similarity">
    <text evidence="1 3">Belongs to the multi antimicrobial extrusion (MATE) (TC 2.A.66.1) family.</text>
</comment>
<protein>
    <recommendedName>
        <fullName evidence="3">Protein DETOXIFICATION</fullName>
    </recommendedName>
    <alternativeName>
        <fullName evidence="3">Multidrug and toxic compound extrusion protein</fullName>
    </alternativeName>
</protein>
<dbReference type="EMBL" id="PNBA02000006">
    <property type="protein sequence ID" value="KAG6421267.1"/>
    <property type="molecule type" value="Genomic_DNA"/>
</dbReference>
<dbReference type="GO" id="GO:0042910">
    <property type="term" value="F:xenobiotic transmembrane transporter activity"/>
    <property type="evidence" value="ECO:0007669"/>
    <property type="project" value="InterPro"/>
</dbReference>
<dbReference type="InterPro" id="IPR002528">
    <property type="entry name" value="MATE_fam"/>
</dbReference>
<keyword evidence="10" id="KW-1185">Reference proteome</keyword>
<keyword evidence="2" id="KW-0378">Hydrolase</keyword>
<dbReference type="GO" id="GO:0004190">
    <property type="term" value="F:aspartic-type endopeptidase activity"/>
    <property type="evidence" value="ECO:0007669"/>
    <property type="project" value="UniProtKB-KW"/>
</dbReference>
<dbReference type="PANTHER" id="PTHR11439:SF483">
    <property type="entry name" value="PEPTIDE SYNTHASE GLIP-LIKE, PUTATIVE (AFU_ORTHOLOGUE AFUA_3G12920)-RELATED"/>
    <property type="match status" value="1"/>
</dbReference>
<feature type="domain" description="GAG-pre-integrase" evidence="6">
    <location>
        <begin position="381"/>
        <end position="440"/>
    </location>
</feature>
<dbReference type="InterPro" id="IPR043502">
    <property type="entry name" value="DNA/RNA_pol_sf"/>
</dbReference>
<feature type="region of interest" description="Disordered" evidence="4">
    <location>
        <begin position="524"/>
        <end position="559"/>
    </location>
</feature>
<name>A0A8X8XZ43_SALSN</name>
<evidence type="ECO:0000259" key="6">
    <source>
        <dbReference type="Pfam" id="PF13976"/>
    </source>
</evidence>
<evidence type="ECO:0000313" key="9">
    <source>
        <dbReference type="EMBL" id="KAG6421267.1"/>
    </source>
</evidence>
<dbReference type="GO" id="GO:0015297">
    <property type="term" value="F:antiporter activity"/>
    <property type="evidence" value="ECO:0007669"/>
    <property type="project" value="InterPro"/>
</dbReference>
<evidence type="ECO:0000313" key="10">
    <source>
        <dbReference type="Proteomes" id="UP000298416"/>
    </source>
</evidence>
<dbReference type="InterPro" id="IPR025724">
    <property type="entry name" value="GAG-pre-integrase_dom"/>
</dbReference>
<dbReference type="GO" id="GO:0016020">
    <property type="term" value="C:membrane"/>
    <property type="evidence" value="ECO:0007669"/>
    <property type="project" value="InterPro"/>
</dbReference>
<proteinExistence type="inferred from homology"/>
<evidence type="ECO:0000256" key="4">
    <source>
        <dbReference type="SAM" id="MobiDB-lite"/>
    </source>
</evidence>
<dbReference type="Proteomes" id="UP000298416">
    <property type="component" value="Unassembled WGS sequence"/>
</dbReference>
<evidence type="ECO:0000259" key="8">
    <source>
        <dbReference type="Pfam" id="PF25597"/>
    </source>
</evidence>
<dbReference type="PANTHER" id="PTHR11439">
    <property type="entry name" value="GAG-POL-RELATED RETROTRANSPOSON"/>
    <property type="match status" value="1"/>
</dbReference>
<reference evidence="9" key="2">
    <citation type="submission" date="2020-08" db="EMBL/GenBank/DDBJ databases">
        <title>Plant Genome Project.</title>
        <authorList>
            <person name="Zhang R.-G."/>
        </authorList>
    </citation>
    <scope>NUCLEOTIDE SEQUENCE</scope>
    <source>
        <strain evidence="9">Huo1</strain>
        <tissue evidence="9">Leaf</tissue>
    </source>
</reference>
<dbReference type="InterPro" id="IPR013103">
    <property type="entry name" value="RVT_2"/>
</dbReference>
<dbReference type="SUPFAM" id="SSF56672">
    <property type="entry name" value="DNA/RNA polymerases"/>
    <property type="match status" value="1"/>
</dbReference>
<dbReference type="Pfam" id="PF13976">
    <property type="entry name" value="gag_pre-integrs"/>
    <property type="match status" value="1"/>
</dbReference>
<feature type="domain" description="Reverse transcriptase Ty1/copia-type" evidence="5">
    <location>
        <begin position="572"/>
        <end position="636"/>
    </location>
</feature>
<evidence type="ECO:0000256" key="1">
    <source>
        <dbReference type="ARBA" id="ARBA00010199"/>
    </source>
</evidence>
<evidence type="ECO:0000256" key="2">
    <source>
        <dbReference type="ARBA" id="ARBA00022750"/>
    </source>
</evidence>
<dbReference type="Pfam" id="PF22936">
    <property type="entry name" value="Pol_BBD"/>
    <property type="match status" value="1"/>
</dbReference>
<dbReference type="InterPro" id="IPR057670">
    <property type="entry name" value="SH3_retrovirus"/>
</dbReference>
<sequence length="872" mass="99697">MDECMQENLLNPTPQSVHVELKEKLYQESKKIWRVALPSIISRVTSFGTIVVTQSFIGDINSTHLAAYALFQTLIVRFVNGIVIEMSSATETLCGQAYGAKQHHMMGIFLQRSWLVDLVSLTLLYLWDVVEDGFSEPPQQQTDTEAWSQNQQNDFKKNVKKDASALRFIQQGLSKSIYPRIHGVKRSKEAWYILKEGFHGNDKTNHNTNECYFKCKKCRNPNHSNRDCYHQKKEGKTNEVHFSKDEGEQLFSCMISQHQSQEKWYMDRGCSSHMTGNRKIFVELDQDFTSEVRLGDGKIHRCEGKGTIIVHTKGGNKKFISNVLYVPNLTSNLLSVGQLTQRGYSVVFEDGECNIFDNKTSSSIITVPMSSNRVFPLIMPLEEKVALAGESVDQSQIWHLRYGHLNWNGLQLLKKNNMVIGLPEIESKTQVCEGCIYGKMHRFPFPKTSWRAKQPLELIHADIWGPSRTLSLGGKSEESKGYRLYHPIIQKLVVARDVIFDETTLWNWEGKSAEHLSQNDFYESSNVEDETEHGVPPPQSPNPTLQIPPDHIADSSSESLIRKTRSLREIYEMIADFKKRMMKEFEMTDLGIMKYFLGIQVKQSGGEIVISQEKYIEDLLKKFHMENCNPVFSPMATNDKLKKDDVSEKVDAQLFRSLVGSLIYLTNTRQDIVQVVGMLSRFLNEPTKLHFAAAKRIIRYLQGTKRMGIIYVKEIDLKLIGYTDNDWGGSLDDRKSTSGYLFSLGTNIVSWSSKKQKTVALSSAEAEYIAASDATCEGIWLRRLLEDLQQGQKEATTIYCDNMSAIAMTKNPVFHSRSKHIELRHHFIRDMVNKEEISLEFVGTKEQLADFLTKAVPVEKFEKSRDMLKMAN</sequence>
<keyword evidence="2" id="KW-0064">Aspartyl protease</keyword>
<dbReference type="InterPro" id="IPR054722">
    <property type="entry name" value="PolX-like_BBD"/>
</dbReference>
<reference evidence="9" key="1">
    <citation type="submission" date="2018-01" db="EMBL/GenBank/DDBJ databases">
        <authorList>
            <person name="Mao J.F."/>
        </authorList>
    </citation>
    <scope>NUCLEOTIDE SEQUENCE</scope>
    <source>
        <strain evidence="9">Huo1</strain>
        <tissue evidence="9">Leaf</tissue>
    </source>
</reference>
<evidence type="ECO:0000256" key="3">
    <source>
        <dbReference type="RuleBase" id="RU004914"/>
    </source>
</evidence>
<comment type="caution">
    <text evidence="9">The sequence shown here is derived from an EMBL/GenBank/DDBJ whole genome shotgun (WGS) entry which is preliminary data.</text>
</comment>
<dbReference type="AlphaFoldDB" id="A0A8X8XZ43"/>
<feature type="domain" description="Retroviral polymerase SH3-like" evidence="8">
    <location>
        <begin position="474"/>
        <end position="511"/>
    </location>
</feature>